<dbReference type="SUPFAM" id="SSF53590">
    <property type="entry name" value="Nucleoside hydrolase"/>
    <property type="match status" value="1"/>
</dbReference>
<dbReference type="GO" id="GO:0008477">
    <property type="term" value="F:purine nucleosidase activity"/>
    <property type="evidence" value="ECO:0007669"/>
    <property type="project" value="TreeGrafter"/>
</dbReference>
<dbReference type="GO" id="GO:0005829">
    <property type="term" value="C:cytosol"/>
    <property type="evidence" value="ECO:0007669"/>
    <property type="project" value="TreeGrafter"/>
</dbReference>
<evidence type="ECO:0000313" key="5">
    <source>
        <dbReference type="Proteomes" id="UP000271587"/>
    </source>
</evidence>
<evidence type="ECO:0000256" key="1">
    <source>
        <dbReference type="ARBA" id="ARBA00022801"/>
    </source>
</evidence>
<dbReference type="Gene3D" id="3.90.245.10">
    <property type="entry name" value="Ribonucleoside hydrolase-like"/>
    <property type="match status" value="1"/>
</dbReference>
<dbReference type="EMBL" id="CP033897">
    <property type="protein sequence ID" value="AZA12184.1"/>
    <property type="molecule type" value="Genomic_DNA"/>
</dbReference>
<reference evidence="4 5" key="1">
    <citation type="submission" date="2018-11" db="EMBL/GenBank/DDBJ databases">
        <authorList>
            <person name="Kleinhagauer T."/>
            <person name="Glaeser S.P."/>
            <person name="Spergser J."/>
            <person name="Ruckert C."/>
            <person name="Kaempfer P."/>
            <person name="Busse H.-J."/>
        </authorList>
    </citation>
    <scope>NUCLEOTIDE SEQUENCE [LARGE SCALE GENOMIC DNA]</scope>
    <source>
        <strain evidence="4 5">W8</strain>
    </source>
</reference>
<evidence type="ECO:0000313" key="4">
    <source>
        <dbReference type="EMBL" id="AZA12184.1"/>
    </source>
</evidence>
<dbReference type="InterPro" id="IPR001910">
    <property type="entry name" value="Inosine/uridine_hydrolase_dom"/>
</dbReference>
<gene>
    <name evidence="4" type="primary">rihA3</name>
    <name evidence="4" type="ORF">CGERO_09465</name>
</gene>
<dbReference type="Pfam" id="PF01156">
    <property type="entry name" value="IU_nuc_hydro"/>
    <property type="match status" value="1"/>
</dbReference>
<name>A0A3G6J824_9CORY</name>
<proteinExistence type="predicted"/>
<protein>
    <submittedName>
        <fullName evidence="4">Pyrimidine-specific ribonucleoside hydrolase RihA</fullName>
        <ecNumber evidence="4">3.2.-.-</ecNumber>
    </submittedName>
</protein>
<dbReference type="Proteomes" id="UP000271587">
    <property type="component" value="Chromosome"/>
</dbReference>
<sequence length="343" mass="36495">MLFCTRAFTIKRMTPQPTLPAILADVDTGIDDMLALIYLGARHCAGEIVLAGVSVNAGNTTAVIAANNTRFVLDLVGCQDVPVAVGATAPLSVPLTITPETHGPAGLGYIFAPGNEQVKSLQVRPGVVPDAAVMEKLAKAGALVQGIRSDAPALWANVLRAHPDCRLLVSGPGTLLAQHAQIARRFAQITVMGGAVDYPGNTTPNAEWNFWSDPEGAQTLLSFKPTLLSLQISEGIIVTPSELATWQLHGPLHTVVGEALRFYFEFHQAMGEGYVAQVHDLAAATVALDAVPYSTRTRLLRIDPQDRGAVLAGQGEPVDVITRLDASAVFKEFRRALALLDNR</sequence>
<feature type="domain" description="Inosine/uridine-preferring nucleoside hydrolase" evidence="3">
    <location>
        <begin position="22"/>
        <end position="330"/>
    </location>
</feature>
<dbReference type="PANTHER" id="PTHR12304">
    <property type="entry name" value="INOSINE-URIDINE PREFERRING NUCLEOSIDE HYDROLASE"/>
    <property type="match status" value="1"/>
</dbReference>
<dbReference type="InterPro" id="IPR023186">
    <property type="entry name" value="IUNH"/>
</dbReference>
<evidence type="ECO:0000256" key="2">
    <source>
        <dbReference type="ARBA" id="ARBA00023295"/>
    </source>
</evidence>
<dbReference type="AlphaFoldDB" id="A0A3G6J824"/>
<accession>A0A3G6J824</accession>
<dbReference type="KEGG" id="cgk:CGERO_09465"/>
<keyword evidence="2 4" id="KW-0326">Glycosidase</keyword>
<keyword evidence="1 4" id="KW-0378">Hydrolase</keyword>
<dbReference type="PANTHER" id="PTHR12304:SF4">
    <property type="entry name" value="URIDINE NUCLEOSIDASE"/>
    <property type="match status" value="1"/>
</dbReference>
<evidence type="ECO:0000259" key="3">
    <source>
        <dbReference type="Pfam" id="PF01156"/>
    </source>
</evidence>
<dbReference type="GO" id="GO:0006152">
    <property type="term" value="P:purine nucleoside catabolic process"/>
    <property type="evidence" value="ECO:0007669"/>
    <property type="project" value="TreeGrafter"/>
</dbReference>
<dbReference type="InterPro" id="IPR036452">
    <property type="entry name" value="Ribo_hydro-like"/>
</dbReference>
<dbReference type="EC" id="3.2.-.-" evidence="4"/>
<keyword evidence="5" id="KW-1185">Reference proteome</keyword>
<organism evidence="4 5">
    <name type="scientific">Corynebacterium gerontici</name>
    <dbReference type="NCBI Taxonomy" id="2079234"/>
    <lineage>
        <taxon>Bacteria</taxon>
        <taxon>Bacillati</taxon>
        <taxon>Actinomycetota</taxon>
        <taxon>Actinomycetes</taxon>
        <taxon>Mycobacteriales</taxon>
        <taxon>Corynebacteriaceae</taxon>
        <taxon>Corynebacterium</taxon>
    </lineage>
</organism>